<evidence type="ECO:0000313" key="2">
    <source>
        <dbReference type="EMBL" id="TVY35119.1"/>
    </source>
</evidence>
<dbReference type="OrthoDB" id="194443at2759"/>
<evidence type="ECO:0000259" key="1">
    <source>
        <dbReference type="PROSITE" id="PS50097"/>
    </source>
</evidence>
<dbReference type="InterPro" id="IPR000210">
    <property type="entry name" value="BTB/POZ_dom"/>
</dbReference>
<organism evidence="2 3">
    <name type="scientific">Lachnellula subtilissima</name>
    <dbReference type="NCBI Taxonomy" id="602034"/>
    <lineage>
        <taxon>Eukaryota</taxon>
        <taxon>Fungi</taxon>
        <taxon>Dikarya</taxon>
        <taxon>Ascomycota</taxon>
        <taxon>Pezizomycotina</taxon>
        <taxon>Leotiomycetes</taxon>
        <taxon>Helotiales</taxon>
        <taxon>Lachnaceae</taxon>
        <taxon>Lachnellula</taxon>
    </lineage>
</organism>
<dbReference type="CDD" id="cd18186">
    <property type="entry name" value="BTB_POZ_ZBTB_KLHL-like"/>
    <property type="match status" value="1"/>
</dbReference>
<dbReference type="SUPFAM" id="SSF54695">
    <property type="entry name" value="POZ domain"/>
    <property type="match status" value="1"/>
</dbReference>
<comment type="caution">
    <text evidence="2">The sequence shown here is derived from an EMBL/GenBank/DDBJ whole genome shotgun (WGS) entry which is preliminary data.</text>
</comment>
<name>A0A8H8RGR5_9HELO</name>
<feature type="domain" description="BTB" evidence="1">
    <location>
        <begin position="12"/>
        <end position="81"/>
    </location>
</feature>
<dbReference type="Pfam" id="PF00651">
    <property type="entry name" value="BTB"/>
    <property type="match status" value="1"/>
</dbReference>
<sequence>MDISRLLARCPDVVTLIVGPGQAKITCHTTLLGFKSEYFDAACFGGFQPSESGEIRMLEECPEAVSVFVSWLYTGRIPSCSTPPLALWILGDALRSPEFTNEAMHALFVECEQDVIKAETAEYIYANTSRGSKLRTFVKDLVLQESPLGYGQDSGDENRQSSAYENAWKELIRQGGDLVVDVAMEGSFLYNSIAAPEPCRSANHSKYMEPITTRPIEDFLEGKPREGTRKI</sequence>
<gene>
    <name evidence="2" type="ORF">LSUB1_G006513</name>
</gene>
<proteinExistence type="predicted"/>
<dbReference type="PANTHER" id="PTHR47843">
    <property type="entry name" value="BTB DOMAIN-CONTAINING PROTEIN-RELATED"/>
    <property type="match status" value="1"/>
</dbReference>
<dbReference type="PANTHER" id="PTHR47843:SF2">
    <property type="entry name" value="BTB DOMAIN-CONTAINING PROTEIN"/>
    <property type="match status" value="1"/>
</dbReference>
<dbReference type="EMBL" id="QGMJ01000561">
    <property type="protein sequence ID" value="TVY35119.1"/>
    <property type="molecule type" value="Genomic_DNA"/>
</dbReference>
<dbReference type="Gene3D" id="3.30.710.10">
    <property type="entry name" value="Potassium Channel Kv1.1, Chain A"/>
    <property type="match status" value="1"/>
</dbReference>
<reference evidence="2 3" key="1">
    <citation type="submission" date="2018-05" db="EMBL/GenBank/DDBJ databases">
        <title>Genome sequencing and assembly of the regulated plant pathogen Lachnellula willkommii and related sister species for the development of diagnostic species identification markers.</title>
        <authorList>
            <person name="Giroux E."/>
            <person name="Bilodeau G."/>
        </authorList>
    </citation>
    <scope>NUCLEOTIDE SEQUENCE [LARGE SCALE GENOMIC DNA]</scope>
    <source>
        <strain evidence="2 3">CBS 197.66</strain>
    </source>
</reference>
<keyword evidence="3" id="KW-1185">Reference proteome</keyword>
<dbReference type="Proteomes" id="UP000462212">
    <property type="component" value="Unassembled WGS sequence"/>
</dbReference>
<evidence type="ECO:0000313" key="3">
    <source>
        <dbReference type="Proteomes" id="UP000462212"/>
    </source>
</evidence>
<dbReference type="PROSITE" id="PS50097">
    <property type="entry name" value="BTB"/>
    <property type="match status" value="1"/>
</dbReference>
<accession>A0A8H8RGR5</accession>
<protein>
    <recommendedName>
        <fullName evidence="1">BTB domain-containing protein</fullName>
    </recommendedName>
</protein>
<dbReference type="InterPro" id="IPR011333">
    <property type="entry name" value="SKP1/BTB/POZ_sf"/>
</dbReference>
<dbReference type="AlphaFoldDB" id="A0A8H8RGR5"/>